<dbReference type="RefSeq" id="WP_087105284.1">
    <property type="nucleotide sequence ID" value="NZ_FWFG01000119.1"/>
</dbReference>
<dbReference type="EMBL" id="FWFG01000119">
    <property type="protein sequence ID" value="SLM95935.1"/>
    <property type="molecule type" value="Genomic_DNA"/>
</dbReference>
<feature type="transmembrane region" description="Helical" evidence="1">
    <location>
        <begin position="74"/>
        <end position="92"/>
    </location>
</feature>
<evidence type="ECO:0000313" key="3">
    <source>
        <dbReference type="Proteomes" id="UP000195981"/>
    </source>
</evidence>
<evidence type="ECO:0000256" key="1">
    <source>
        <dbReference type="SAM" id="Phobius"/>
    </source>
</evidence>
<reference evidence="2 3" key="1">
    <citation type="submission" date="2017-02" db="EMBL/GenBank/DDBJ databases">
        <authorList>
            <person name="Peterson S.W."/>
        </authorList>
    </citation>
    <scope>NUCLEOTIDE SEQUENCE [LARGE SCALE GENOMIC DNA]</scope>
    <source>
        <strain evidence="2 3">CIP104813</strain>
    </source>
</reference>
<accession>A0A1X6X9V2</accession>
<keyword evidence="3" id="KW-1185">Reference proteome</keyword>
<dbReference type="Proteomes" id="UP000195981">
    <property type="component" value="Unassembled WGS sequence"/>
</dbReference>
<dbReference type="AlphaFoldDB" id="A0A1X6X9V2"/>
<feature type="transmembrane region" description="Helical" evidence="1">
    <location>
        <begin position="47"/>
        <end position="67"/>
    </location>
</feature>
<proteinExistence type="predicted"/>
<keyword evidence="1" id="KW-0812">Transmembrane</keyword>
<feature type="transmembrane region" description="Helical" evidence="1">
    <location>
        <begin position="98"/>
        <end position="116"/>
    </location>
</feature>
<evidence type="ECO:0000313" key="2">
    <source>
        <dbReference type="EMBL" id="SLM95935.1"/>
    </source>
</evidence>
<organism evidence="2 3">
    <name type="scientific">Brachybacterium nesterenkovii</name>
    <dbReference type="NCBI Taxonomy" id="47847"/>
    <lineage>
        <taxon>Bacteria</taxon>
        <taxon>Bacillati</taxon>
        <taxon>Actinomycetota</taxon>
        <taxon>Actinomycetes</taxon>
        <taxon>Micrococcales</taxon>
        <taxon>Dermabacteraceae</taxon>
        <taxon>Brachybacterium</taxon>
    </lineage>
</organism>
<sequence>MSTDDVRTRLSSDLALLRDDPAVALTTAPVAALGLIGGYSVARATGVRPLGGAVLGAAGLLAGRTWLARRGPATAGALGAIYLLGFGLSHPLAKKIGAWPSVVTVAVASAGAAWALSDSRPAVR</sequence>
<gene>
    <name evidence="2" type="ORF">FM110_13630</name>
</gene>
<feature type="transmembrane region" description="Helical" evidence="1">
    <location>
        <begin position="21"/>
        <end position="41"/>
    </location>
</feature>
<protein>
    <submittedName>
        <fullName evidence="2">Conserved putative integral membrane protein</fullName>
    </submittedName>
</protein>
<keyword evidence="1" id="KW-1133">Transmembrane helix</keyword>
<name>A0A1X6X9V2_9MICO</name>
<keyword evidence="1" id="KW-0472">Membrane</keyword>